<feature type="transmembrane region" description="Helical" evidence="7">
    <location>
        <begin position="448"/>
        <end position="470"/>
    </location>
</feature>
<feature type="transmembrane region" description="Helical" evidence="7">
    <location>
        <begin position="213"/>
        <end position="228"/>
    </location>
</feature>
<feature type="transmembrane region" description="Helical" evidence="7">
    <location>
        <begin position="130"/>
        <end position="149"/>
    </location>
</feature>
<dbReference type="OrthoDB" id="10021397at2759"/>
<dbReference type="EMBL" id="MCGE01000027">
    <property type="protein sequence ID" value="ORZ09491.1"/>
    <property type="molecule type" value="Genomic_DNA"/>
</dbReference>
<evidence type="ECO:0000256" key="1">
    <source>
        <dbReference type="ARBA" id="ARBA00004127"/>
    </source>
</evidence>
<keyword evidence="3 7" id="KW-0812">Transmembrane</keyword>
<evidence type="ECO:0000259" key="8">
    <source>
        <dbReference type="PROSITE" id="PS50850"/>
    </source>
</evidence>
<evidence type="ECO:0000256" key="3">
    <source>
        <dbReference type="ARBA" id="ARBA00022692"/>
    </source>
</evidence>
<protein>
    <submittedName>
        <fullName evidence="9">Major facilitator superfamily domain-containing protein</fullName>
    </submittedName>
</protein>
<dbReference type="GO" id="GO:0000329">
    <property type="term" value="C:fungal-type vacuole membrane"/>
    <property type="evidence" value="ECO:0007669"/>
    <property type="project" value="TreeGrafter"/>
</dbReference>
<comment type="subcellular location">
    <subcellularLocation>
        <location evidence="1">Endomembrane system</location>
        <topology evidence="1">Multi-pass membrane protein</topology>
    </subcellularLocation>
</comment>
<dbReference type="CDD" id="cd17502">
    <property type="entry name" value="MFS_Azr1_MDR_like"/>
    <property type="match status" value="1"/>
</dbReference>
<dbReference type="GO" id="GO:0005886">
    <property type="term" value="C:plasma membrane"/>
    <property type="evidence" value="ECO:0007669"/>
    <property type="project" value="TreeGrafter"/>
</dbReference>
<evidence type="ECO:0000256" key="6">
    <source>
        <dbReference type="SAM" id="MobiDB-lite"/>
    </source>
</evidence>
<evidence type="ECO:0000256" key="4">
    <source>
        <dbReference type="ARBA" id="ARBA00022989"/>
    </source>
</evidence>
<feature type="domain" description="Major facilitator superfamily (MFS) profile" evidence="8">
    <location>
        <begin position="65"/>
        <end position="477"/>
    </location>
</feature>
<feature type="transmembrane region" description="Helical" evidence="7">
    <location>
        <begin position="62"/>
        <end position="88"/>
    </location>
</feature>
<dbReference type="AlphaFoldDB" id="A0A1X2I4Y5"/>
<gene>
    <name evidence="9" type="ORF">BCR42DRAFT_423524</name>
</gene>
<feature type="transmembrane region" description="Helical" evidence="7">
    <location>
        <begin position="378"/>
        <end position="398"/>
    </location>
</feature>
<dbReference type="InterPro" id="IPR036259">
    <property type="entry name" value="MFS_trans_sf"/>
</dbReference>
<evidence type="ECO:0000256" key="2">
    <source>
        <dbReference type="ARBA" id="ARBA00022448"/>
    </source>
</evidence>
<keyword evidence="2" id="KW-0813">Transport</keyword>
<feature type="transmembrane region" description="Helical" evidence="7">
    <location>
        <begin position="314"/>
        <end position="333"/>
    </location>
</feature>
<dbReference type="PANTHER" id="PTHR23501">
    <property type="entry name" value="MAJOR FACILITATOR SUPERFAMILY"/>
    <property type="match status" value="1"/>
</dbReference>
<sequence>MVMAQNEEATGLLGSETQKTHTAGYKATDNNDAGPQVVTSTPDSTEIDRQETINKILNGVNLYTILVGLWVGVGLASLDGSIIATVYPKIGTEFRRSNDIIWVATSYMLSFTALQPLYGRLSDAFGRKTTLQFSVVFFFIGSLMCGMATDLWTLVIARTVAGIGGGGLNTMSAVITSDLVTLRERGKYQGYANIWYATGALVGSPLGGWLTDAIGWPFVVLCILFLIVEKNYAELPLMPWYIVTSRTPMACAVSNFCAVVCSFASTFITPLYFQALLNYSPSESGFMFLPKVIAGSLGSLYAGVHMNRTGEYKYYLNFAASLQLASMICYSTWSTKPSWVMYPCLAADGFATGSILTTALVAMLSCVKPKDMATMTSVSYLFRSTGGVIGLCASQAIFQGVVKYLLTQNIQGPEAEEIIDIARRSMMEIRELLSDDVLQIVLDSYYQAIHYAFVFCVGVACLNVCATVFIKQHSLKK</sequence>
<dbReference type="SUPFAM" id="SSF103473">
    <property type="entry name" value="MFS general substrate transporter"/>
    <property type="match status" value="1"/>
</dbReference>
<evidence type="ECO:0000313" key="10">
    <source>
        <dbReference type="Proteomes" id="UP000193560"/>
    </source>
</evidence>
<feature type="transmembrane region" description="Helical" evidence="7">
    <location>
        <begin position="285"/>
        <end position="302"/>
    </location>
</feature>
<dbReference type="PROSITE" id="PS50850">
    <property type="entry name" value="MFS"/>
    <property type="match status" value="1"/>
</dbReference>
<organism evidence="9 10">
    <name type="scientific">Absidia repens</name>
    <dbReference type="NCBI Taxonomy" id="90262"/>
    <lineage>
        <taxon>Eukaryota</taxon>
        <taxon>Fungi</taxon>
        <taxon>Fungi incertae sedis</taxon>
        <taxon>Mucoromycota</taxon>
        <taxon>Mucoromycotina</taxon>
        <taxon>Mucoromycetes</taxon>
        <taxon>Mucorales</taxon>
        <taxon>Cunninghamellaceae</taxon>
        <taxon>Absidia</taxon>
    </lineage>
</organism>
<dbReference type="InterPro" id="IPR020846">
    <property type="entry name" value="MFS_dom"/>
</dbReference>
<evidence type="ECO:0000313" key="9">
    <source>
        <dbReference type="EMBL" id="ORZ09491.1"/>
    </source>
</evidence>
<feature type="compositionally biased region" description="Polar residues" evidence="6">
    <location>
        <begin position="28"/>
        <end position="44"/>
    </location>
</feature>
<feature type="region of interest" description="Disordered" evidence="6">
    <location>
        <begin position="24"/>
        <end position="45"/>
    </location>
</feature>
<dbReference type="Proteomes" id="UP000193560">
    <property type="component" value="Unassembled WGS sequence"/>
</dbReference>
<dbReference type="InterPro" id="IPR011701">
    <property type="entry name" value="MFS"/>
</dbReference>
<feature type="transmembrane region" description="Helical" evidence="7">
    <location>
        <begin position="249"/>
        <end position="273"/>
    </location>
</feature>
<accession>A0A1X2I4Y5</accession>
<feature type="transmembrane region" description="Helical" evidence="7">
    <location>
        <begin position="339"/>
        <end position="366"/>
    </location>
</feature>
<proteinExistence type="predicted"/>
<dbReference type="PANTHER" id="PTHR23501:SF191">
    <property type="entry name" value="VACUOLAR BASIC AMINO ACID TRANSPORTER 4"/>
    <property type="match status" value="1"/>
</dbReference>
<keyword evidence="10" id="KW-1185">Reference proteome</keyword>
<dbReference type="GO" id="GO:0012505">
    <property type="term" value="C:endomembrane system"/>
    <property type="evidence" value="ECO:0007669"/>
    <property type="project" value="UniProtKB-SubCell"/>
</dbReference>
<comment type="caution">
    <text evidence="9">The sequence shown here is derived from an EMBL/GenBank/DDBJ whole genome shotgun (WGS) entry which is preliminary data.</text>
</comment>
<feature type="transmembrane region" description="Helical" evidence="7">
    <location>
        <begin position="100"/>
        <end position="118"/>
    </location>
</feature>
<dbReference type="Pfam" id="PF07690">
    <property type="entry name" value="MFS_1"/>
    <property type="match status" value="1"/>
</dbReference>
<dbReference type="GO" id="GO:0015174">
    <property type="term" value="F:basic amino acid transmembrane transporter activity"/>
    <property type="evidence" value="ECO:0007669"/>
    <property type="project" value="TreeGrafter"/>
</dbReference>
<keyword evidence="4 7" id="KW-1133">Transmembrane helix</keyword>
<evidence type="ECO:0000256" key="7">
    <source>
        <dbReference type="SAM" id="Phobius"/>
    </source>
</evidence>
<reference evidence="9 10" key="1">
    <citation type="submission" date="2016-07" db="EMBL/GenBank/DDBJ databases">
        <title>Pervasive Adenine N6-methylation of Active Genes in Fungi.</title>
        <authorList>
            <consortium name="DOE Joint Genome Institute"/>
            <person name="Mondo S.J."/>
            <person name="Dannebaum R.O."/>
            <person name="Kuo R.C."/>
            <person name="Labutti K."/>
            <person name="Haridas S."/>
            <person name="Kuo A."/>
            <person name="Salamov A."/>
            <person name="Ahrendt S.R."/>
            <person name="Lipzen A."/>
            <person name="Sullivan W."/>
            <person name="Andreopoulos W.B."/>
            <person name="Clum A."/>
            <person name="Lindquist E."/>
            <person name="Daum C."/>
            <person name="Ramamoorthy G.K."/>
            <person name="Gryganskyi A."/>
            <person name="Culley D."/>
            <person name="Magnuson J.K."/>
            <person name="James T.Y."/>
            <person name="O'Malley M.A."/>
            <person name="Stajich J.E."/>
            <person name="Spatafora J.W."/>
            <person name="Visel A."/>
            <person name="Grigoriev I.V."/>
        </authorList>
    </citation>
    <scope>NUCLEOTIDE SEQUENCE [LARGE SCALE GENOMIC DNA]</scope>
    <source>
        <strain evidence="9 10">NRRL 1336</strain>
    </source>
</reference>
<keyword evidence="5 7" id="KW-0472">Membrane</keyword>
<dbReference type="STRING" id="90262.A0A1X2I4Y5"/>
<dbReference type="Gene3D" id="1.20.1250.20">
    <property type="entry name" value="MFS general substrate transporter like domains"/>
    <property type="match status" value="2"/>
</dbReference>
<name>A0A1X2I4Y5_9FUNG</name>
<evidence type="ECO:0000256" key="5">
    <source>
        <dbReference type="ARBA" id="ARBA00023136"/>
    </source>
</evidence>